<dbReference type="EnsemblMetazoa" id="XM_050663589.1">
    <property type="protein sequence ID" value="XP_050519546.1"/>
    <property type="gene ID" value="LOC126893423"/>
</dbReference>
<keyword evidence="4" id="KW-1185">Reference proteome</keyword>
<sequence>MNAFYVTVSIIPLILVFAGFNHAHGLTTFGKSNNQGQPPVQPTVASGKPCTNQNNCTLIKGTTCLRNYCLCGDNSHPVNGICSAKFKGPNHLCQNDDECVDNAVCVEPKEKKSNNFPSTGNNSPILICQCTEGLFPSLGGQCSGAGMNMNLPGLLILVAALAKVY</sequence>
<feature type="domain" description="EB" evidence="2">
    <location>
        <begin position="42"/>
        <end position="82"/>
    </location>
</feature>
<accession>A0ABM5LAT1</accession>
<protein>
    <recommendedName>
        <fullName evidence="2">EB domain-containing protein</fullName>
    </recommendedName>
</protein>
<organism evidence="3 4">
    <name type="scientific">Diabrotica virgifera virgifera</name>
    <name type="common">western corn rootworm</name>
    <dbReference type="NCBI Taxonomy" id="50390"/>
    <lineage>
        <taxon>Eukaryota</taxon>
        <taxon>Metazoa</taxon>
        <taxon>Ecdysozoa</taxon>
        <taxon>Arthropoda</taxon>
        <taxon>Hexapoda</taxon>
        <taxon>Insecta</taxon>
        <taxon>Pterygota</taxon>
        <taxon>Neoptera</taxon>
        <taxon>Endopterygota</taxon>
        <taxon>Coleoptera</taxon>
        <taxon>Polyphaga</taxon>
        <taxon>Cucujiformia</taxon>
        <taxon>Chrysomeloidea</taxon>
        <taxon>Chrysomelidae</taxon>
        <taxon>Galerucinae</taxon>
        <taxon>Diabroticina</taxon>
        <taxon>Diabroticites</taxon>
        <taxon>Diabrotica</taxon>
    </lineage>
</organism>
<evidence type="ECO:0000313" key="4">
    <source>
        <dbReference type="Proteomes" id="UP001652700"/>
    </source>
</evidence>
<dbReference type="RefSeq" id="XP_050519546.1">
    <property type="nucleotide sequence ID" value="XM_050663589.1"/>
</dbReference>
<feature type="signal peptide" evidence="1">
    <location>
        <begin position="1"/>
        <end position="25"/>
    </location>
</feature>
<evidence type="ECO:0000259" key="2">
    <source>
        <dbReference type="Pfam" id="PF01683"/>
    </source>
</evidence>
<dbReference type="Proteomes" id="UP001652700">
    <property type="component" value="Unplaced"/>
</dbReference>
<reference evidence="3" key="1">
    <citation type="submission" date="2025-05" db="UniProtKB">
        <authorList>
            <consortium name="EnsemblMetazoa"/>
        </authorList>
    </citation>
    <scope>IDENTIFICATION</scope>
</reference>
<evidence type="ECO:0000256" key="1">
    <source>
        <dbReference type="SAM" id="SignalP"/>
    </source>
</evidence>
<keyword evidence="1" id="KW-0732">Signal</keyword>
<dbReference type="Pfam" id="PF01683">
    <property type="entry name" value="EB"/>
    <property type="match status" value="1"/>
</dbReference>
<feature type="chain" id="PRO_5046333136" description="EB domain-containing protein" evidence="1">
    <location>
        <begin position="26"/>
        <end position="165"/>
    </location>
</feature>
<dbReference type="GeneID" id="126893423"/>
<name>A0ABM5LAT1_DIAVI</name>
<evidence type="ECO:0000313" key="3">
    <source>
        <dbReference type="EnsemblMetazoa" id="XP_050519546.1"/>
    </source>
</evidence>
<dbReference type="InterPro" id="IPR006149">
    <property type="entry name" value="EB_dom"/>
</dbReference>
<proteinExistence type="predicted"/>